<reference evidence="10" key="1">
    <citation type="journal article" date="2016" name="Nature">
        <title>The genome of the seagrass Zostera marina reveals angiosperm adaptation to the sea.</title>
        <authorList>
            <person name="Olsen J.L."/>
            <person name="Rouze P."/>
            <person name="Verhelst B."/>
            <person name="Lin Y.-C."/>
            <person name="Bayer T."/>
            <person name="Collen J."/>
            <person name="Dattolo E."/>
            <person name="De Paoli E."/>
            <person name="Dittami S."/>
            <person name="Maumus F."/>
            <person name="Michel G."/>
            <person name="Kersting A."/>
            <person name="Lauritano C."/>
            <person name="Lohaus R."/>
            <person name="Toepel M."/>
            <person name="Tonon T."/>
            <person name="Vanneste K."/>
            <person name="Amirebrahimi M."/>
            <person name="Brakel J."/>
            <person name="Bostroem C."/>
            <person name="Chovatia M."/>
            <person name="Grimwood J."/>
            <person name="Jenkins J.W."/>
            <person name="Jueterbock A."/>
            <person name="Mraz A."/>
            <person name="Stam W.T."/>
            <person name="Tice H."/>
            <person name="Bornberg-Bauer E."/>
            <person name="Green P.J."/>
            <person name="Pearson G.A."/>
            <person name="Procaccini G."/>
            <person name="Duarte C.M."/>
            <person name="Schmutz J."/>
            <person name="Reusch T.B.H."/>
            <person name="Van de Peer Y."/>
        </authorList>
    </citation>
    <scope>NUCLEOTIDE SEQUENCE [LARGE SCALE GENOMIC DNA]</scope>
    <source>
        <strain evidence="10">cv. Finnish</strain>
    </source>
</reference>
<dbReference type="STRING" id="29655.A0A0K9PC16"/>
<keyword evidence="3 9" id="KW-0378">Hydrolase</keyword>
<dbReference type="GO" id="GO:0016787">
    <property type="term" value="F:hydrolase activity"/>
    <property type="evidence" value="ECO:0000318"/>
    <property type="project" value="GO_Central"/>
</dbReference>
<dbReference type="OMA" id="DINWELM"/>
<dbReference type="Pfam" id="PF00561">
    <property type="entry name" value="Abhydrolase_1"/>
    <property type="match status" value="1"/>
</dbReference>
<feature type="domain" description="AB hydrolase-1" evidence="8">
    <location>
        <begin position="29"/>
        <end position="145"/>
    </location>
</feature>
<dbReference type="FunFam" id="3.40.50.1820:FF:000161">
    <property type="entry name" value="Epoxide hydrolase"/>
    <property type="match status" value="1"/>
</dbReference>
<keyword evidence="10" id="KW-1185">Reference proteome</keyword>
<dbReference type="InterPro" id="IPR000639">
    <property type="entry name" value="Epox_hydrolase-like"/>
</dbReference>
<dbReference type="PRINTS" id="PR00412">
    <property type="entry name" value="EPOXHYDRLASE"/>
</dbReference>
<accession>A0A0K9PC16</accession>
<dbReference type="PRINTS" id="PR00111">
    <property type="entry name" value="ABHYDROLASE"/>
</dbReference>
<name>A0A0K9PC16_ZOSMR</name>
<gene>
    <name evidence="9" type="ORF">ZOSMA_30G00260</name>
</gene>
<evidence type="ECO:0000256" key="6">
    <source>
        <dbReference type="ARBA" id="ARBA00058358"/>
    </source>
</evidence>
<comment type="catalytic activity">
    <reaction evidence="5">
        <text>an epoxide + H2O = an ethanediol</text>
        <dbReference type="Rhea" id="RHEA:19037"/>
        <dbReference type="ChEBI" id="CHEBI:15377"/>
        <dbReference type="ChEBI" id="CHEBI:32955"/>
        <dbReference type="ChEBI" id="CHEBI:140594"/>
        <dbReference type="EC" id="3.3.2.10"/>
    </reaction>
    <physiologicalReaction direction="left-to-right" evidence="5">
        <dbReference type="Rhea" id="RHEA:19038"/>
    </physiologicalReaction>
</comment>
<evidence type="ECO:0000256" key="2">
    <source>
        <dbReference type="ARBA" id="ARBA00013006"/>
    </source>
</evidence>
<evidence type="ECO:0000256" key="5">
    <source>
        <dbReference type="ARBA" id="ARBA00051067"/>
    </source>
</evidence>
<evidence type="ECO:0000256" key="1">
    <source>
        <dbReference type="ARBA" id="ARBA00004721"/>
    </source>
</evidence>
<evidence type="ECO:0000313" key="10">
    <source>
        <dbReference type="Proteomes" id="UP000036987"/>
    </source>
</evidence>
<organism evidence="9 10">
    <name type="scientific">Zostera marina</name>
    <name type="common">Eelgrass</name>
    <dbReference type="NCBI Taxonomy" id="29655"/>
    <lineage>
        <taxon>Eukaryota</taxon>
        <taxon>Viridiplantae</taxon>
        <taxon>Streptophyta</taxon>
        <taxon>Embryophyta</taxon>
        <taxon>Tracheophyta</taxon>
        <taxon>Spermatophyta</taxon>
        <taxon>Magnoliopsida</taxon>
        <taxon>Liliopsida</taxon>
        <taxon>Zosteraceae</taxon>
        <taxon>Zostera</taxon>
    </lineage>
</organism>
<dbReference type="Gene3D" id="3.40.50.1820">
    <property type="entry name" value="alpha/beta hydrolase"/>
    <property type="match status" value="1"/>
</dbReference>
<comment type="pathway">
    <text evidence="1">Secondary metabolite biosynthesis; terpenoid biosynthesis.</text>
</comment>
<dbReference type="SUPFAM" id="SSF53474">
    <property type="entry name" value="alpha/beta-Hydrolases"/>
    <property type="match status" value="1"/>
</dbReference>
<comment type="function">
    <text evidence="6">Epoxide hydrolase involved in the biosynthesis of cucurbitacin and mogroside tetracyclic triterpene natural products (e.g. siamenoside I and mogrosides IV, V and VI). Cucurbitacins have cytotoxic properties and exhibit deterrent taste as a defense barrier against herbivores. Mogrosides are nonsugar highly oxygenated compounds used as high-intensity zero-calorie sweeteners; they also possess pharmacological properties such as regulating immunity, lowering blood sugar and lipid levels, protecting the liver, and acting as antioxidants and antitumor agents. Catalyzes the hydrolysis of aromatic epoxide-containing substrates, such as the conversion of 24,25-epoxycucurbitadienol to 24,25-dihydroxycucurbitadienol.</text>
</comment>
<comment type="similarity">
    <text evidence="4">Belongs to the AB hydrolase superfamily. Epoxide hydrolase family.</text>
</comment>
<evidence type="ECO:0000259" key="8">
    <source>
        <dbReference type="Pfam" id="PF00561"/>
    </source>
</evidence>
<evidence type="ECO:0000256" key="7">
    <source>
        <dbReference type="ARBA" id="ARBA00093212"/>
    </source>
</evidence>
<proteinExistence type="inferred from homology"/>
<dbReference type="EC" id="3.3.2.10" evidence="2"/>
<evidence type="ECO:0000256" key="3">
    <source>
        <dbReference type="ARBA" id="ARBA00022801"/>
    </source>
</evidence>
<dbReference type="EMBL" id="LFYR01001011">
    <property type="protein sequence ID" value="KMZ65745.1"/>
    <property type="molecule type" value="Genomic_DNA"/>
</dbReference>
<dbReference type="InterPro" id="IPR029058">
    <property type="entry name" value="AB_hydrolase_fold"/>
</dbReference>
<dbReference type="GO" id="GO:0004301">
    <property type="term" value="F:epoxide hydrolase activity"/>
    <property type="evidence" value="ECO:0007669"/>
    <property type="project" value="UniProtKB-EC"/>
</dbReference>
<sequence length="322" mass="36899">MEGVTRQRILELKGRLNMNIVEKGKEEDPVVVLIHGFPETSYSWRHQMSGIAQRGYHVVAPDLRGFGETDVPEGVHNYTIMHVVGDLVSLIDALDKEKVFVVGHDWGAVMAWGLALFRPEKVKALVNLSVPYNQRHPFFKPIAALKAAYGKNYYIVKYQEVEVAENEFARVGSRIIVRNLITGPNPDPPILREEYPFGGNPLEKEHSLPPWITEQDIDHYATKFEKTGFTGGLNYYRCLDINWELMAPWQEDKIRVPTKFIIGDEDLVYNMPGNKDYIHNGEFKRLVPLLQDVIIMKGVGHFINQEKPEEITNHICQFIANF</sequence>
<dbReference type="Proteomes" id="UP000036987">
    <property type="component" value="Unassembled WGS sequence"/>
</dbReference>
<comment type="caution">
    <text evidence="9">The sequence shown here is derived from an EMBL/GenBank/DDBJ whole genome shotgun (WGS) entry which is preliminary data.</text>
</comment>
<protein>
    <recommendedName>
        <fullName evidence="2">soluble epoxide hydrolase</fullName>
        <ecNumber evidence="2">3.3.2.10</ecNumber>
    </recommendedName>
</protein>
<dbReference type="PANTHER" id="PTHR43329">
    <property type="entry name" value="EPOXIDE HYDROLASE"/>
    <property type="match status" value="1"/>
</dbReference>
<dbReference type="OrthoDB" id="7130006at2759"/>
<dbReference type="AlphaFoldDB" id="A0A0K9PC16"/>
<evidence type="ECO:0000256" key="4">
    <source>
        <dbReference type="ARBA" id="ARBA00038334"/>
    </source>
</evidence>
<comment type="catalytic activity">
    <reaction evidence="7">
        <text>(24S)-24,25-epoxycucurbitadienol + H2O = (24R)-24,25-dihydroxycucurbitadienol</text>
        <dbReference type="Rhea" id="RHEA:81855"/>
        <dbReference type="ChEBI" id="CHEBI:15377"/>
        <dbReference type="ChEBI" id="CHEBI:229949"/>
        <dbReference type="ChEBI" id="CHEBI:229950"/>
    </reaction>
    <physiologicalReaction direction="left-to-right" evidence="7">
        <dbReference type="Rhea" id="RHEA:81856"/>
    </physiologicalReaction>
</comment>
<dbReference type="InterPro" id="IPR000073">
    <property type="entry name" value="AB_hydrolase_1"/>
</dbReference>
<evidence type="ECO:0000313" key="9">
    <source>
        <dbReference type="EMBL" id="KMZ65745.1"/>
    </source>
</evidence>